<dbReference type="RefSeq" id="WP_216130695.1">
    <property type="nucleotide sequence ID" value="NZ_CP064782.1"/>
</dbReference>
<dbReference type="SMART" id="SM00448">
    <property type="entry name" value="REC"/>
    <property type="match status" value="2"/>
</dbReference>
<feature type="domain" description="PAS" evidence="18">
    <location>
        <begin position="599"/>
        <end position="621"/>
    </location>
</feature>
<feature type="domain" description="HPt" evidence="21">
    <location>
        <begin position="1393"/>
        <end position="1489"/>
    </location>
</feature>
<dbReference type="SMART" id="SM00387">
    <property type="entry name" value="HATPase_c"/>
    <property type="match status" value="1"/>
</dbReference>
<dbReference type="InterPro" id="IPR005467">
    <property type="entry name" value="His_kinase_dom"/>
</dbReference>
<keyword evidence="23" id="KW-1185">Reference proteome</keyword>
<dbReference type="CDD" id="cd00130">
    <property type="entry name" value="PAS"/>
    <property type="match status" value="2"/>
</dbReference>
<keyword evidence="5" id="KW-0547">Nucleotide-binding</keyword>
<dbReference type="InterPro" id="IPR003660">
    <property type="entry name" value="HAMP_dom"/>
</dbReference>
<dbReference type="CDD" id="cd16922">
    <property type="entry name" value="HATPase_EvgS-ArcB-TorS-like"/>
    <property type="match status" value="1"/>
</dbReference>
<evidence type="ECO:0000256" key="5">
    <source>
        <dbReference type="ARBA" id="ARBA00022741"/>
    </source>
</evidence>
<dbReference type="PROSITE" id="PS50113">
    <property type="entry name" value="PAC"/>
    <property type="match status" value="1"/>
</dbReference>
<comment type="function">
    <text evidence="9">Member of the two-component regulatory system BvgS/BvgA. Phosphorylates BvgA via a four-step phosphorelay in response to environmental signals.</text>
</comment>
<keyword evidence="4" id="KW-0808">Transferase</keyword>
<evidence type="ECO:0000313" key="23">
    <source>
        <dbReference type="Proteomes" id="UP000683428"/>
    </source>
</evidence>
<accession>A0A975SPS3</accession>
<evidence type="ECO:0000259" key="17">
    <source>
        <dbReference type="PROSITE" id="PS50110"/>
    </source>
</evidence>
<dbReference type="GO" id="GO:0006355">
    <property type="term" value="P:regulation of DNA-templated transcription"/>
    <property type="evidence" value="ECO:0007669"/>
    <property type="project" value="InterPro"/>
</dbReference>
<reference evidence="22" key="1">
    <citation type="submission" date="2020-11" db="EMBL/GenBank/DDBJ databases">
        <title>Azospira inquinata sp. nov.</title>
        <authorList>
            <person name="Moe W.M."/>
            <person name="Mikes M.C."/>
        </authorList>
    </citation>
    <scope>NUCLEOTIDE SEQUENCE</scope>
    <source>
        <strain evidence="22">Azo-3</strain>
    </source>
</reference>
<feature type="domain" description="PAS" evidence="18">
    <location>
        <begin position="701"/>
        <end position="754"/>
    </location>
</feature>
<proteinExistence type="predicted"/>
<dbReference type="FunFam" id="3.30.565.10:FF:000010">
    <property type="entry name" value="Sensor histidine kinase RcsC"/>
    <property type="match status" value="1"/>
</dbReference>
<dbReference type="InterPro" id="IPR003661">
    <property type="entry name" value="HisK_dim/P_dom"/>
</dbReference>
<dbReference type="InterPro" id="IPR001610">
    <property type="entry name" value="PAC"/>
</dbReference>
<feature type="modified residue" description="4-aspartylphosphate" evidence="14">
    <location>
        <position position="1141"/>
    </location>
</feature>
<dbReference type="EMBL" id="CP064782">
    <property type="protein sequence ID" value="QWT50275.1"/>
    <property type="molecule type" value="Genomic_DNA"/>
</dbReference>
<evidence type="ECO:0000256" key="14">
    <source>
        <dbReference type="PROSITE-ProRule" id="PRU00169"/>
    </source>
</evidence>
<evidence type="ECO:0000256" key="4">
    <source>
        <dbReference type="ARBA" id="ARBA00022679"/>
    </source>
</evidence>
<dbReference type="NCBIfam" id="TIGR00229">
    <property type="entry name" value="sensory_box"/>
    <property type="match status" value="2"/>
</dbReference>
<keyword evidence="15" id="KW-0472">Membrane</keyword>
<dbReference type="Pfam" id="PF08448">
    <property type="entry name" value="PAS_4"/>
    <property type="match status" value="1"/>
</dbReference>
<dbReference type="InterPro" id="IPR008207">
    <property type="entry name" value="Sig_transdc_His_kin_Hpt_dom"/>
</dbReference>
<dbReference type="InterPro" id="IPR013767">
    <property type="entry name" value="PAS_fold"/>
</dbReference>
<dbReference type="SMART" id="SM00091">
    <property type="entry name" value="PAS"/>
    <property type="match status" value="3"/>
</dbReference>
<dbReference type="PROSITE" id="PS50109">
    <property type="entry name" value="HIS_KIN"/>
    <property type="match status" value="1"/>
</dbReference>
<evidence type="ECO:0000256" key="9">
    <source>
        <dbReference type="ARBA" id="ARBA00058004"/>
    </source>
</evidence>
<dbReference type="CDD" id="cd00082">
    <property type="entry name" value="HisKA"/>
    <property type="match status" value="1"/>
</dbReference>
<dbReference type="PROSITE" id="PS50112">
    <property type="entry name" value="PAS"/>
    <property type="match status" value="2"/>
</dbReference>
<feature type="modified residue" description="4-aspartylphosphate" evidence="14">
    <location>
        <position position="1284"/>
    </location>
</feature>
<dbReference type="PANTHER" id="PTHR45339">
    <property type="entry name" value="HYBRID SIGNAL TRANSDUCTION HISTIDINE KINASE J"/>
    <property type="match status" value="1"/>
</dbReference>
<dbReference type="Proteomes" id="UP000683428">
    <property type="component" value="Chromosome"/>
</dbReference>
<evidence type="ECO:0000256" key="3">
    <source>
        <dbReference type="ARBA" id="ARBA00022553"/>
    </source>
</evidence>
<evidence type="ECO:0000256" key="12">
    <source>
        <dbReference type="ARBA" id="ARBA00070152"/>
    </source>
</evidence>
<dbReference type="EC" id="2.7.13.3" evidence="2"/>
<evidence type="ECO:0000256" key="8">
    <source>
        <dbReference type="ARBA" id="ARBA00023012"/>
    </source>
</evidence>
<evidence type="ECO:0000256" key="7">
    <source>
        <dbReference type="ARBA" id="ARBA00022840"/>
    </source>
</evidence>
<feature type="transmembrane region" description="Helical" evidence="15">
    <location>
        <begin position="12"/>
        <end position="35"/>
    </location>
</feature>
<dbReference type="CDD" id="cd17546">
    <property type="entry name" value="REC_hyHK_CKI1_RcsC-like"/>
    <property type="match status" value="2"/>
</dbReference>
<evidence type="ECO:0000256" key="1">
    <source>
        <dbReference type="ARBA" id="ARBA00000085"/>
    </source>
</evidence>
<evidence type="ECO:0000259" key="20">
    <source>
        <dbReference type="PROSITE" id="PS50885"/>
    </source>
</evidence>
<feature type="domain" description="Response regulatory" evidence="17">
    <location>
        <begin position="1087"/>
        <end position="1209"/>
    </location>
</feature>
<dbReference type="PANTHER" id="PTHR45339:SF1">
    <property type="entry name" value="HYBRID SIGNAL TRANSDUCTION HISTIDINE KINASE J"/>
    <property type="match status" value="1"/>
</dbReference>
<dbReference type="SMART" id="SM00388">
    <property type="entry name" value="HisKA"/>
    <property type="match status" value="1"/>
</dbReference>
<evidence type="ECO:0000256" key="6">
    <source>
        <dbReference type="ARBA" id="ARBA00022777"/>
    </source>
</evidence>
<organism evidence="22 23">
    <name type="scientific">Azospira inquinata</name>
    <dbReference type="NCBI Taxonomy" id="2785627"/>
    <lineage>
        <taxon>Bacteria</taxon>
        <taxon>Pseudomonadati</taxon>
        <taxon>Pseudomonadota</taxon>
        <taxon>Betaproteobacteria</taxon>
        <taxon>Rhodocyclales</taxon>
        <taxon>Rhodocyclaceae</taxon>
        <taxon>Azospira</taxon>
    </lineage>
</organism>
<evidence type="ECO:0000259" key="18">
    <source>
        <dbReference type="PROSITE" id="PS50112"/>
    </source>
</evidence>
<feature type="domain" description="PAC" evidence="19">
    <location>
        <begin position="778"/>
        <end position="830"/>
    </location>
</feature>
<evidence type="ECO:0000256" key="2">
    <source>
        <dbReference type="ARBA" id="ARBA00012438"/>
    </source>
</evidence>
<keyword evidence="7" id="KW-0067">ATP-binding</keyword>
<keyword evidence="15" id="KW-1133">Transmembrane helix</keyword>
<keyword evidence="6" id="KW-0418">Kinase</keyword>
<dbReference type="Pfam" id="PF01627">
    <property type="entry name" value="Hpt"/>
    <property type="match status" value="1"/>
</dbReference>
<dbReference type="PROSITE" id="PS50885">
    <property type="entry name" value="HAMP"/>
    <property type="match status" value="1"/>
</dbReference>
<gene>
    <name evidence="22" type="ORF">Azoinq_06725</name>
</gene>
<dbReference type="Pfam" id="PF13426">
    <property type="entry name" value="PAS_9"/>
    <property type="match status" value="1"/>
</dbReference>
<dbReference type="GO" id="GO:0000155">
    <property type="term" value="F:phosphorelay sensor kinase activity"/>
    <property type="evidence" value="ECO:0007669"/>
    <property type="project" value="InterPro"/>
</dbReference>
<dbReference type="KEGG" id="aiq:Azoinq_06725"/>
<evidence type="ECO:0000259" key="16">
    <source>
        <dbReference type="PROSITE" id="PS50109"/>
    </source>
</evidence>
<dbReference type="SMART" id="SM00304">
    <property type="entry name" value="HAMP"/>
    <property type="match status" value="1"/>
</dbReference>
<comment type="subunit">
    <text evidence="10">At low DSF concentrations, interacts with RpfF.</text>
</comment>
<dbReference type="PROSITE" id="PS50894">
    <property type="entry name" value="HPT"/>
    <property type="match status" value="1"/>
</dbReference>
<dbReference type="InterPro" id="IPR001789">
    <property type="entry name" value="Sig_transdc_resp-reg_receiver"/>
</dbReference>
<evidence type="ECO:0000256" key="15">
    <source>
        <dbReference type="SAM" id="Phobius"/>
    </source>
</evidence>
<evidence type="ECO:0000259" key="21">
    <source>
        <dbReference type="PROSITE" id="PS50894"/>
    </source>
</evidence>
<sequence length="1574" mass="174534">MPSLQKRLRRSLLIRIIALVSASLALFALGAYFLLVQPVVRQLASREMDWAAAQVADLSNEELDGGETLLRLTRGWGEEETLPLDDPRAFNRRFMPLLRQHPATASLHVADSQGREMLLLRNPDGTWLNRLSDPAWGGKVRLWHWDDHLTLLDSRWQTLTYDARQRPWFTGALGLKAQQEFFWSEPYTFFTTKQPGITVSSRWQRDGQTYVAAFDLLLQDLSHFTSHLDAGQHGYAAILSADGRLLGLPRGEQPEGSPPRESYLLQKADTLPNAALQTGYRYWEANGHAAFDRSLEVEGRHWLIRYQALPRANTTLWLAIHAPLRDFLPSSMADALVFVLLALVSLVASIFLAARLSRQVGRPLEYLAAGADRISHLDFSPAPDPVYPWEEIHRIFLAHDRMREILRDTTQNLEKRVAERTQEMEGVLERHRRTEKSLIQAEQALSEQLAFQRALTNAVPIPLFFKGPDNRYLGCNTAYEQAFRVQSDHLAGLSLLEMPFFAPELATQVHQRNQQAITENKSWRDELIMVFGDNHPHQVIYWANAFRLPDGSPGGLIGSILDITPLKEAEAALREAKDEQEAIFLSGALGMVYLRQRIIIRCNRKIEEMLGYEPGEMLGQSTQLWYADQESFDAAAQEAYPRLARGETYQGTWPFHNKTGELLWVRISGRAIDPESPEKGSVWMLEDITQEREAKRMLQETEAWYRAILESAPVGLLVADEGGTINLTNRQTDQMFGYAPGELLGHPLTDLIPPAAHAHHPALVQNYFQHPAVKTLNNGRGLEGRRKDGRVIPTEIGLSPLPLREGKPRQVAASILDITQRLRTEDTLRQAKEEAESATAAKSLFLANMSHEIRTPMNAIIGMSHLALKTELTPRQRDYVGKVHNAAVALLGIINDILDFSKIEAGKMALETLSFNLEEVLDNVATVLGMRAQDKGLELLFDIPPATPDGLRGDPLRLNQILTNLVGNAVKFTEHGQITVAVRPLEQVGQRIKLQFSVTDTGIGMTPEQRAHLFQAFTQADGSTTRKYGGTGLGLSISKRLVEMMGGNIWVKSAPGDGSTFSFTAWFERDDERARPHTLPESLRQLRTLVVDDNAAAREILVEILEQLNLRPEAAASGEEALSRLATSTQGKDPIRLVFLDWQMPGMDGVETLRRIRSHLPADQQPEVILITAYDRDELRRAASEMGIPSLLVKPVSTSLLFDTLVARFAPAHSQHPEPTEEESLAPLKGLRVLLAEDNEINQQIAVELLASVGVSCTVARNGREAVDQLTRAPEGTFRLVLMDLQMPEMDGFEATRLIRSLPQYAQLPILAMTAHALDEERERCLAGGMNDHLAKPIDPQALFAALLRWSAEGGEGAAGAEAPTVPPVPESAPFPAIAGVDTRDGLARMAGNASLYRRLLRQFAGSQPRQWEKLVQALTGEPAEAGRLLHSLKGLAGNLGAKALQQRAEALERALAGDDPAAATQAQEALGLALHQVVDAIQQTIRGGDEPPVRAAAPTASPDQLRLQLQRLEALLIASDSEAEDYFNDIRADLADHLAPADFAALGRAISAFDFDAAQTLCRQALDRLAPDV</sequence>
<evidence type="ECO:0000256" key="13">
    <source>
        <dbReference type="PROSITE-ProRule" id="PRU00110"/>
    </source>
</evidence>
<comment type="catalytic activity">
    <reaction evidence="1">
        <text>ATP + protein L-histidine = ADP + protein N-phospho-L-histidine.</text>
        <dbReference type="EC" id="2.7.13.3"/>
    </reaction>
</comment>
<keyword evidence="15" id="KW-0812">Transmembrane</keyword>
<protein>
    <recommendedName>
        <fullName evidence="11">Sensory/regulatory protein RpfC</fullName>
        <ecNumber evidence="2">2.7.13.3</ecNumber>
    </recommendedName>
    <alternativeName>
        <fullName evidence="12">Virulence sensor protein BvgS</fullName>
    </alternativeName>
</protein>
<keyword evidence="8" id="KW-0902">Two-component regulatory system</keyword>
<keyword evidence="3 14" id="KW-0597">Phosphoprotein</keyword>
<evidence type="ECO:0000256" key="11">
    <source>
        <dbReference type="ARBA" id="ARBA00068150"/>
    </source>
</evidence>
<feature type="domain" description="Response regulatory" evidence="17">
    <location>
        <begin position="1232"/>
        <end position="1351"/>
    </location>
</feature>
<dbReference type="PROSITE" id="PS50110">
    <property type="entry name" value="RESPONSE_REGULATORY"/>
    <property type="match status" value="2"/>
</dbReference>
<feature type="domain" description="HAMP" evidence="20">
    <location>
        <begin position="358"/>
        <end position="411"/>
    </location>
</feature>
<dbReference type="InterPro" id="IPR013656">
    <property type="entry name" value="PAS_4"/>
</dbReference>
<dbReference type="FunFam" id="1.10.287.130:FF:000002">
    <property type="entry name" value="Two-component osmosensing histidine kinase"/>
    <property type="match status" value="1"/>
</dbReference>
<dbReference type="SMART" id="SM00073">
    <property type="entry name" value="HPT"/>
    <property type="match status" value="1"/>
</dbReference>
<dbReference type="Pfam" id="PF00989">
    <property type="entry name" value="PAS"/>
    <property type="match status" value="1"/>
</dbReference>
<dbReference type="InterPro" id="IPR003594">
    <property type="entry name" value="HATPase_dom"/>
</dbReference>
<name>A0A975SPS3_9RHOO</name>
<dbReference type="Pfam" id="PF00072">
    <property type="entry name" value="Response_reg"/>
    <property type="match status" value="2"/>
</dbReference>
<dbReference type="SMART" id="SM00086">
    <property type="entry name" value="PAC"/>
    <property type="match status" value="2"/>
</dbReference>
<feature type="modified residue" description="Phosphohistidine" evidence="13">
    <location>
        <position position="1431"/>
    </location>
</feature>
<evidence type="ECO:0000259" key="19">
    <source>
        <dbReference type="PROSITE" id="PS50113"/>
    </source>
</evidence>
<dbReference type="GO" id="GO:0016020">
    <property type="term" value="C:membrane"/>
    <property type="evidence" value="ECO:0007669"/>
    <property type="project" value="InterPro"/>
</dbReference>
<dbReference type="GO" id="GO:0005524">
    <property type="term" value="F:ATP binding"/>
    <property type="evidence" value="ECO:0007669"/>
    <property type="project" value="UniProtKB-KW"/>
</dbReference>
<feature type="domain" description="Histidine kinase" evidence="16">
    <location>
        <begin position="848"/>
        <end position="1069"/>
    </location>
</feature>
<dbReference type="Pfam" id="PF00512">
    <property type="entry name" value="HisKA"/>
    <property type="match status" value="1"/>
</dbReference>
<dbReference type="InterPro" id="IPR000700">
    <property type="entry name" value="PAS-assoc_C"/>
</dbReference>
<dbReference type="InterPro" id="IPR000014">
    <property type="entry name" value="PAS"/>
</dbReference>
<dbReference type="Pfam" id="PF02518">
    <property type="entry name" value="HATPase_c"/>
    <property type="match status" value="1"/>
</dbReference>
<evidence type="ECO:0000256" key="10">
    <source>
        <dbReference type="ARBA" id="ARBA00064003"/>
    </source>
</evidence>
<evidence type="ECO:0000313" key="22">
    <source>
        <dbReference type="EMBL" id="QWT50275.1"/>
    </source>
</evidence>